<dbReference type="EMBL" id="JAJTTC010000012">
    <property type="protein sequence ID" value="MCF0065617.1"/>
    <property type="molecule type" value="Genomic_DNA"/>
</dbReference>
<sequence>MKLKLIFILIGCTLHASVMAQQTFPFEDEIKAFQHQDSISFPVQNSILFIGSSSIRLWEDLEQRFPGQQIIKRGVGGCEMADLADYYAPLILIPYHPRKVFIFAGENDISHGKTAQSVADNFAKLWVQIRTKLPATEIYFLSIKRSPSRIKYEPIVLQANSLIKNYLAGKAKSHYVDLAPAIYKPGTTRSDSTLFADDYLHLNSKGYDKWQQALRPFVK</sequence>
<dbReference type="SUPFAM" id="SSF52266">
    <property type="entry name" value="SGNH hydrolase"/>
    <property type="match status" value="1"/>
</dbReference>
<proteinExistence type="predicted"/>
<evidence type="ECO:0000313" key="4">
    <source>
        <dbReference type="Proteomes" id="UP001139000"/>
    </source>
</evidence>
<dbReference type="AlphaFoldDB" id="A0A9X1PQI9"/>
<feature type="signal peptide" evidence="1">
    <location>
        <begin position="1"/>
        <end position="20"/>
    </location>
</feature>
<dbReference type="RefSeq" id="WP_234658626.1">
    <property type="nucleotide sequence ID" value="NZ_CP094997.1"/>
</dbReference>
<feature type="domain" description="SGNH hydrolase-type esterase" evidence="2">
    <location>
        <begin position="58"/>
        <end position="208"/>
    </location>
</feature>
<dbReference type="Gene3D" id="3.40.50.1110">
    <property type="entry name" value="SGNH hydrolase"/>
    <property type="match status" value="1"/>
</dbReference>
<keyword evidence="4" id="KW-1185">Reference proteome</keyword>
<accession>A0A9X1PQI9</accession>
<dbReference type="Proteomes" id="UP001139000">
    <property type="component" value="Unassembled WGS sequence"/>
</dbReference>
<dbReference type="InterPro" id="IPR013830">
    <property type="entry name" value="SGNH_hydro"/>
</dbReference>
<comment type="caution">
    <text evidence="3">The sequence shown here is derived from an EMBL/GenBank/DDBJ whole genome shotgun (WGS) entry which is preliminary data.</text>
</comment>
<dbReference type="Pfam" id="PF13472">
    <property type="entry name" value="Lipase_GDSL_2"/>
    <property type="match status" value="1"/>
</dbReference>
<feature type="chain" id="PRO_5040766760" evidence="1">
    <location>
        <begin position="21"/>
        <end position="219"/>
    </location>
</feature>
<protein>
    <submittedName>
        <fullName evidence="3">GDSL-type esterase/lipase family protein</fullName>
    </submittedName>
</protein>
<dbReference type="InterPro" id="IPR036514">
    <property type="entry name" value="SGNH_hydro_sf"/>
</dbReference>
<organism evidence="3 4">
    <name type="scientific">Dyadobacter chenwenxiniae</name>
    <dbReference type="NCBI Taxonomy" id="2906456"/>
    <lineage>
        <taxon>Bacteria</taxon>
        <taxon>Pseudomonadati</taxon>
        <taxon>Bacteroidota</taxon>
        <taxon>Cytophagia</taxon>
        <taxon>Cytophagales</taxon>
        <taxon>Spirosomataceae</taxon>
        <taxon>Dyadobacter</taxon>
    </lineage>
</organism>
<evidence type="ECO:0000256" key="1">
    <source>
        <dbReference type="SAM" id="SignalP"/>
    </source>
</evidence>
<dbReference type="GO" id="GO:0016788">
    <property type="term" value="F:hydrolase activity, acting on ester bonds"/>
    <property type="evidence" value="ECO:0007669"/>
    <property type="project" value="UniProtKB-ARBA"/>
</dbReference>
<reference evidence="3" key="1">
    <citation type="submission" date="2021-12" db="EMBL/GenBank/DDBJ databases">
        <title>Novel species in genus Dyadobacter.</title>
        <authorList>
            <person name="Ma C."/>
        </authorList>
    </citation>
    <scope>NUCLEOTIDE SEQUENCE</scope>
    <source>
        <strain evidence="3">LJ419</strain>
    </source>
</reference>
<keyword evidence="1" id="KW-0732">Signal</keyword>
<name>A0A9X1PQI9_9BACT</name>
<evidence type="ECO:0000259" key="2">
    <source>
        <dbReference type="Pfam" id="PF13472"/>
    </source>
</evidence>
<gene>
    <name evidence="3" type="ORF">LXM26_29145</name>
</gene>
<evidence type="ECO:0000313" key="3">
    <source>
        <dbReference type="EMBL" id="MCF0065617.1"/>
    </source>
</evidence>